<reference evidence="1 2" key="1">
    <citation type="submission" date="2019-10" db="EMBL/GenBank/DDBJ databases">
        <title>Comparative genomics of sulfur disproportionating microorganisms.</title>
        <authorList>
            <person name="Ward L.M."/>
            <person name="Bertran E."/>
            <person name="Johnston D."/>
        </authorList>
    </citation>
    <scope>NUCLEOTIDE SEQUENCE [LARGE SCALE GENOMIC DNA]</scope>
    <source>
        <strain evidence="1 2">DSM 14055</strain>
    </source>
</reference>
<keyword evidence="2" id="KW-1185">Reference proteome</keyword>
<organism evidence="1 2">
    <name type="scientific">Desulfofundulus thermobenzoicus</name>
    <dbReference type="NCBI Taxonomy" id="29376"/>
    <lineage>
        <taxon>Bacteria</taxon>
        <taxon>Bacillati</taxon>
        <taxon>Bacillota</taxon>
        <taxon>Clostridia</taxon>
        <taxon>Eubacteriales</taxon>
        <taxon>Peptococcaceae</taxon>
        <taxon>Desulfofundulus</taxon>
    </lineage>
</organism>
<dbReference type="RefSeq" id="WP_152948248.1">
    <property type="nucleotide sequence ID" value="NZ_WHYR01000068.1"/>
</dbReference>
<dbReference type="EMBL" id="WHYR01000068">
    <property type="protein sequence ID" value="MQL53792.1"/>
    <property type="molecule type" value="Genomic_DNA"/>
</dbReference>
<gene>
    <name evidence="1" type="ORF">GFC01_16325</name>
</gene>
<accession>A0A6N7IUN8</accession>
<name>A0A6N7IUN8_9FIRM</name>
<evidence type="ECO:0000313" key="1">
    <source>
        <dbReference type="EMBL" id="MQL53792.1"/>
    </source>
</evidence>
<protein>
    <submittedName>
        <fullName evidence="1">Uncharacterized protein</fullName>
    </submittedName>
</protein>
<dbReference type="AlphaFoldDB" id="A0A6N7IUN8"/>
<dbReference type="Proteomes" id="UP000441717">
    <property type="component" value="Unassembled WGS sequence"/>
</dbReference>
<proteinExistence type="predicted"/>
<comment type="caution">
    <text evidence="1">The sequence shown here is derived from an EMBL/GenBank/DDBJ whole genome shotgun (WGS) entry which is preliminary data.</text>
</comment>
<sequence length="98" mass="10362">MYGWFGKPENYYIFTADSTEVSGKANGEALNGGHFPFPVRIGNGVAMVGEGNVSTMSGFLFPASFRVPALINAFDVGGGTDFTTRTVIIACSPIVHLP</sequence>
<evidence type="ECO:0000313" key="2">
    <source>
        <dbReference type="Proteomes" id="UP000441717"/>
    </source>
</evidence>